<feature type="domain" description="GCVT N-terminal" evidence="1">
    <location>
        <begin position="31"/>
        <end position="140"/>
    </location>
</feature>
<name>A0A1H8FUD0_9BURK</name>
<keyword evidence="3" id="KW-1185">Reference proteome</keyword>
<dbReference type="InterPro" id="IPR045179">
    <property type="entry name" value="YgfZ/GcvT"/>
</dbReference>
<protein>
    <recommendedName>
        <fullName evidence="1">GCVT N-terminal domain-containing protein</fullName>
    </recommendedName>
</protein>
<sequence>MTSEHIPTPSAPGLIGLSLPDGVVPLSSADSTWGMIRVHGADATRFLQAQLTNDFALLKPDQARLAAFCNAKGRMQASFVTLRTVHDADSSTYLLVCRKDVLPAVLKRLRMFVLRSKVTLDEVTEGLALYGLLGEAALAVWGEGAEAAQPWSYRNNGERHLVWLYPAAEPDARVPRALCVQDSSLPPPAGAALDPSLWELSEVRSGVPMVSEATYEAFVPQMVNYESVGGVNFKKGCYPGQEVVARSQFRGAIKRRAYPASGVLPADAALPQAGQDVWRLAAEGGEPEPCGIIAQVAPTDGGFALLASLQNSCVEEAVQGRATLRAGTADGPELHLQPLPYDLLEDI</sequence>
<gene>
    <name evidence="2" type="ORF">SAMN02745977_01189</name>
</gene>
<dbReference type="GO" id="GO:0016226">
    <property type="term" value="P:iron-sulfur cluster assembly"/>
    <property type="evidence" value="ECO:0007669"/>
    <property type="project" value="TreeGrafter"/>
</dbReference>
<dbReference type="NCBIfam" id="TIGR03317">
    <property type="entry name" value="ygfZ_signature"/>
    <property type="match status" value="1"/>
</dbReference>
<dbReference type="Pfam" id="PF01571">
    <property type="entry name" value="GCV_T"/>
    <property type="match status" value="1"/>
</dbReference>
<dbReference type="InterPro" id="IPR006222">
    <property type="entry name" value="GCVT_N"/>
</dbReference>
<dbReference type="PANTHER" id="PTHR22602">
    <property type="entry name" value="TRANSFERASE CAF17, MITOCHONDRIAL-RELATED"/>
    <property type="match status" value="1"/>
</dbReference>
<evidence type="ECO:0000259" key="1">
    <source>
        <dbReference type="Pfam" id="PF01571"/>
    </source>
</evidence>
<organism evidence="2 3">
    <name type="scientific">Brachymonas denitrificans DSM 15123</name>
    <dbReference type="NCBI Taxonomy" id="1121117"/>
    <lineage>
        <taxon>Bacteria</taxon>
        <taxon>Pseudomonadati</taxon>
        <taxon>Pseudomonadota</taxon>
        <taxon>Betaproteobacteria</taxon>
        <taxon>Burkholderiales</taxon>
        <taxon>Comamonadaceae</taxon>
        <taxon>Brachymonas</taxon>
    </lineage>
</organism>
<evidence type="ECO:0000313" key="3">
    <source>
        <dbReference type="Proteomes" id="UP000199531"/>
    </source>
</evidence>
<dbReference type="AlphaFoldDB" id="A0A1H8FUD0"/>
<dbReference type="OrthoDB" id="9796287at2"/>
<dbReference type="Gene3D" id="2.40.30.160">
    <property type="match status" value="1"/>
</dbReference>
<dbReference type="InterPro" id="IPR017703">
    <property type="entry name" value="YgfZ/GCV_T_CS"/>
</dbReference>
<dbReference type="PANTHER" id="PTHR22602:SF0">
    <property type="entry name" value="TRANSFERASE CAF17, MITOCHONDRIAL-RELATED"/>
    <property type="match status" value="1"/>
</dbReference>
<dbReference type="EMBL" id="FOCW01000001">
    <property type="protein sequence ID" value="SEN35316.1"/>
    <property type="molecule type" value="Genomic_DNA"/>
</dbReference>
<reference evidence="2 3" key="1">
    <citation type="submission" date="2016-10" db="EMBL/GenBank/DDBJ databases">
        <authorList>
            <person name="de Groot N.N."/>
        </authorList>
    </citation>
    <scope>NUCLEOTIDE SEQUENCE [LARGE SCALE GENOMIC DNA]</scope>
    <source>
        <strain evidence="2 3">DSM 15123</strain>
    </source>
</reference>
<dbReference type="SUPFAM" id="SSF103025">
    <property type="entry name" value="Folate-binding domain"/>
    <property type="match status" value="1"/>
</dbReference>
<dbReference type="RefSeq" id="WP_091815004.1">
    <property type="nucleotide sequence ID" value="NZ_FOCW01000001.1"/>
</dbReference>
<accession>A0A1H8FUD0</accession>
<dbReference type="STRING" id="1121117.SAMN02745977_01189"/>
<proteinExistence type="predicted"/>
<dbReference type="Gene3D" id="3.30.70.1400">
    <property type="entry name" value="Aminomethyltransferase beta-barrel domains"/>
    <property type="match status" value="1"/>
</dbReference>
<evidence type="ECO:0000313" key="2">
    <source>
        <dbReference type="EMBL" id="SEN35316.1"/>
    </source>
</evidence>
<dbReference type="Proteomes" id="UP000199531">
    <property type="component" value="Unassembled WGS sequence"/>
</dbReference>